<accession>A0A8H6QFW0</accession>
<gene>
    <name evidence="2" type="ORF">CNMCM5623_004037</name>
</gene>
<dbReference type="InterPro" id="IPR011009">
    <property type="entry name" value="Kinase-like_dom_sf"/>
</dbReference>
<dbReference type="PANTHER" id="PTHR21310">
    <property type="entry name" value="AMINOGLYCOSIDE PHOSPHOTRANSFERASE-RELATED-RELATED"/>
    <property type="match status" value="1"/>
</dbReference>
<organism evidence="2 3">
    <name type="scientific">Aspergillus felis</name>
    <dbReference type="NCBI Taxonomy" id="1287682"/>
    <lineage>
        <taxon>Eukaryota</taxon>
        <taxon>Fungi</taxon>
        <taxon>Dikarya</taxon>
        <taxon>Ascomycota</taxon>
        <taxon>Pezizomycotina</taxon>
        <taxon>Eurotiomycetes</taxon>
        <taxon>Eurotiomycetidae</taxon>
        <taxon>Eurotiales</taxon>
        <taxon>Aspergillaceae</taxon>
        <taxon>Aspergillus</taxon>
        <taxon>Aspergillus subgen. Fumigati</taxon>
    </lineage>
</organism>
<name>A0A8H6QFW0_9EURO</name>
<feature type="domain" description="Aminoglycoside phosphotransferase" evidence="1">
    <location>
        <begin position="73"/>
        <end position="265"/>
    </location>
</feature>
<dbReference type="EMBL" id="JACBAE010001169">
    <property type="protein sequence ID" value="KAF7171739.1"/>
    <property type="molecule type" value="Genomic_DNA"/>
</dbReference>
<dbReference type="InterPro" id="IPR051678">
    <property type="entry name" value="AGP_Transferase"/>
</dbReference>
<protein>
    <recommendedName>
        <fullName evidence="1">Aminoglycoside phosphotransferase domain-containing protein</fullName>
    </recommendedName>
</protein>
<comment type="caution">
    <text evidence="2">The sequence shown here is derived from an EMBL/GenBank/DDBJ whole genome shotgun (WGS) entry which is preliminary data.</text>
</comment>
<evidence type="ECO:0000313" key="3">
    <source>
        <dbReference type="Proteomes" id="UP000654922"/>
    </source>
</evidence>
<dbReference type="AlphaFoldDB" id="A0A8H6QFW0"/>
<dbReference type="Proteomes" id="UP000654922">
    <property type="component" value="Unassembled WGS sequence"/>
</dbReference>
<proteinExistence type="predicted"/>
<dbReference type="OrthoDB" id="2906425at2759"/>
<sequence length="288" mass="32987">MNIFGHGSTRNISFNLPESDNSTIEAKIPRTSPARTRAATIKLLKRVRPHKGSVLFLSRNLCVKYGALVQLSEASTMRYISSHTSIPVPKIFCAFEHRGWTYILMERIHGEMIGVGWVNRSEESKAMLLSQLRQFIQEMRGLVPPEGCGIANIDGGPLYDCRLPGPSLRFGPFSNIQDFHNHLRQGISMDPNLDPEIQELIIQHQSSWPLKFTHGDLSSLNILACGDKIVGIIDWETAGWYPSYWEYTTACYVNPQNYFWRDEIDKFLDPMPKELAMEETRRRYFGDF</sequence>
<reference evidence="2" key="1">
    <citation type="submission" date="2020-06" db="EMBL/GenBank/DDBJ databases">
        <title>Draft genome sequences of strains closely related to Aspergillus parafelis and Aspergillus hiratsukae.</title>
        <authorList>
            <person name="Dos Santos R.A.C."/>
            <person name="Rivero-Menendez O."/>
            <person name="Steenwyk J.L."/>
            <person name="Mead M.E."/>
            <person name="Goldman G.H."/>
            <person name="Alastruey-Izquierdo A."/>
            <person name="Rokas A."/>
        </authorList>
    </citation>
    <scope>NUCLEOTIDE SEQUENCE</scope>
    <source>
        <strain evidence="2">CNM-CM5623</strain>
    </source>
</reference>
<dbReference type="CDD" id="cd05120">
    <property type="entry name" value="APH_ChoK_like"/>
    <property type="match status" value="1"/>
</dbReference>
<dbReference type="PANTHER" id="PTHR21310:SF55">
    <property type="entry name" value="AMINOGLYCOSIDE PHOSPHOTRANSFERASE DOMAIN-CONTAINING PROTEIN"/>
    <property type="match status" value="1"/>
</dbReference>
<evidence type="ECO:0000313" key="2">
    <source>
        <dbReference type="EMBL" id="KAF7171739.1"/>
    </source>
</evidence>
<dbReference type="Pfam" id="PF01636">
    <property type="entry name" value="APH"/>
    <property type="match status" value="1"/>
</dbReference>
<dbReference type="SUPFAM" id="SSF56112">
    <property type="entry name" value="Protein kinase-like (PK-like)"/>
    <property type="match status" value="1"/>
</dbReference>
<evidence type="ECO:0000259" key="1">
    <source>
        <dbReference type="Pfam" id="PF01636"/>
    </source>
</evidence>
<dbReference type="Gene3D" id="3.90.1200.10">
    <property type="match status" value="1"/>
</dbReference>
<dbReference type="InterPro" id="IPR002575">
    <property type="entry name" value="Aminoglycoside_PTrfase"/>
</dbReference>